<dbReference type="PANTHER" id="PTHR43571:SF1">
    <property type="entry name" value="NADP-SPECIFIC GLUTAMATE DEHYDROGENASE 1-RELATED"/>
    <property type="match status" value="1"/>
</dbReference>
<feature type="binding site" evidence="7">
    <location>
        <position position="115"/>
    </location>
    <ligand>
        <name>substrate</name>
    </ligand>
</feature>
<feature type="binding site" evidence="7">
    <location>
        <position position="214"/>
    </location>
    <ligand>
        <name>NAD(+)</name>
        <dbReference type="ChEBI" id="CHEBI:57540"/>
    </ligand>
</feature>
<organism evidence="11 12">
    <name type="scientific">Bacillus selenitireducens (strain ATCC 700615 / DSM 15326 / MLS10)</name>
    <dbReference type="NCBI Taxonomy" id="439292"/>
    <lineage>
        <taxon>Bacteria</taxon>
        <taxon>Bacillati</taxon>
        <taxon>Bacillota</taxon>
        <taxon>Bacilli</taxon>
        <taxon>Bacillales</taxon>
        <taxon>Bacillaceae</taxon>
        <taxon>Salisediminibacterium</taxon>
    </lineage>
</organism>
<comment type="subunit">
    <text evidence="2">Homohexamer.</text>
</comment>
<dbReference type="GO" id="GO:0006537">
    <property type="term" value="P:glutamate biosynthetic process"/>
    <property type="evidence" value="ECO:0007669"/>
    <property type="project" value="TreeGrafter"/>
</dbReference>
<dbReference type="GO" id="GO:0005829">
    <property type="term" value="C:cytosol"/>
    <property type="evidence" value="ECO:0007669"/>
    <property type="project" value="TreeGrafter"/>
</dbReference>
<gene>
    <name evidence="11" type="ordered locus">Bsel_2892</name>
</gene>
<dbReference type="STRING" id="439292.Bsel_2892"/>
<evidence type="ECO:0000256" key="2">
    <source>
        <dbReference type="ARBA" id="ARBA00011643"/>
    </source>
</evidence>
<dbReference type="InterPro" id="IPR046346">
    <property type="entry name" value="Aminoacid_DH-like_N_sf"/>
</dbReference>
<evidence type="ECO:0000256" key="4">
    <source>
        <dbReference type="ARBA" id="ARBA00023002"/>
    </source>
</evidence>
<protein>
    <recommendedName>
        <fullName evidence="3 5">Glutamate dehydrogenase</fullName>
    </recommendedName>
</protein>
<dbReference type="HOGENOM" id="CLU_025763_2_1_9"/>
<evidence type="ECO:0000256" key="3">
    <source>
        <dbReference type="ARBA" id="ARBA00012896"/>
    </source>
</evidence>
<evidence type="ECO:0000256" key="8">
    <source>
        <dbReference type="PIRSR" id="PIRSR000185-3"/>
    </source>
</evidence>
<dbReference type="InterPro" id="IPR006096">
    <property type="entry name" value="Glu/Leu/Phe/Val/Trp_DH_C"/>
</dbReference>
<dbReference type="GO" id="GO:0004354">
    <property type="term" value="F:glutamate dehydrogenase (NADP+) activity"/>
    <property type="evidence" value="ECO:0007669"/>
    <property type="project" value="TreeGrafter"/>
</dbReference>
<dbReference type="SUPFAM" id="SSF51735">
    <property type="entry name" value="NAD(P)-binding Rossmann-fold domains"/>
    <property type="match status" value="1"/>
</dbReference>
<feature type="site" description="Important for catalysis" evidence="8">
    <location>
        <position position="170"/>
    </location>
</feature>
<dbReference type="Gene3D" id="1.10.285.10">
    <property type="entry name" value="Glutamate Dehydrogenase, chain A, domain 3"/>
    <property type="match status" value="2"/>
</dbReference>
<dbReference type="InterPro" id="IPR014362">
    <property type="entry name" value="Glu_DH"/>
</dbReference>
<dbReference type="OrthoDB" id="9803297at2"/>
<dbReference type="RefSeq" id="WP_013173794.1">
    <property type="nucleotide sequence ID" value="NC_014219.1"/>
</dbReference>
<dbReference type="Gene3D" id="3.40.50.720">
    <property type="entry name" value="NAD(P)-binding Rossmann-like Domain"/>
    <property type="match status" value="1"/>
</dbReference>
<keyword evidence="7" id="KW-0547">Nucleotide-binding</keyword>
<feature type="binding site" evidence="7">
    <location>
        <position position="245"/>
    </location>
    <ligand>
        <name>NAD(+)</name>
        <dbReference type="ChEBI" id="CHEBI:57540"/>
    </ligand>
</feature>
<dbReference type="Proteomes" id="UP000000271">
    <property type="component" value="Chromosome"/>
</dbReference>
<dbReference type="SUPFAM" id="SSF53223">
    <property type="entry name" value="Aminoacid dehydrogenase-like, N-terminal domain"/>
    <property type="match status" value="1"/>
</dbReference>
<dbReference type="KEGG" id="bse:Bsel_2892"/>
<evidence type="ECO:0000256" key="5">
    <source>
        <dbReference type="PIRNR" id="PIRNR000185"/>
    </source>
</evidence>
<keyword evidence="4 5" id="KW-0560">Oxidoreductase</keyword>
<proteinExistence type="inferred from homology"/>
<dbReference type="PRINTS" id="PR00082">
    <property type="entry name" value="GLFDHDRGNASE"/>
</dbReference>
<dbReference type="InterPro" id="IPR050724">
    <property type="entry name" value="Glu_Leu_Phe_Val_DH"/>
</dbReference>
<dbReference type="PANTHER" id="PTHR43571">
    <property type="entry name" value="NADP-SPECIFIC GLUTAMATE DEHYDROGENASE 1-RELATED"/>
    <property type="match status" value="1"/>
</dbReference>
<comment type="similarity">
    <text evidence="1 5 9">Belongs to the Glu/Leu/Phe/Val dehydrogenases family.</text>
</comment>
<feature type="binding site" evidence="7">
    <location>
        <position position="94"/>
    </location>
    <ligand>
        <name>substrate</name>
    </ligand>
</feature>
<feature type="active site" description="Proton donor" evidence="6">
    <location>
        <position position="130"/>
    </location>
</feature>
<evidence type="ECO:0000256" key="1">
    <source>
        <dbReference type="ARBA" id="ARBA00006382"/>
    </source>
</evidence>
<dbReference type="InterPro" id="IPR006097">
    <property type="entry name" value="Glu/Leu/Phe/Val/Trp_DH_dimer"/>
</dbReference>
<evidence type="ECO:0000313" key="12">
    <source>
        <dbReference type="Proteomes" id="UP000000271"/>
    </source>
</evidence>
<dbReference type="EMBL" id="CP001791">
    <property type="protein sequence ID" value="ADI00381.1"/>
    <property type="molecule type" value="Genomic_DNA"/>
</dbReference>
<dbReference type="FunFam" id="3.40.50.720:FF:000030">
    <property type="entry name" value="Glutamate dehydrogenase"/>
    <property type="match status" value="1"/>
</dbReference>
<dbReference type="Pfam" id="PF02812">
    <property type="entry name" value="ELFV_dehydrog_N"/>
    <property type="match status" value="1"/>
</dbReference>
<accession>D6XZ96</accession>
<evidence type="ECO:0000256" key="7">
    <source>
        <dbReference type="PIRSR" id="PIRSR000185-2"/>
    </source>
</evidence>
<feature type="domain" description="Glutamate/phenylalanine/leucine/valine/L-tryptophan dehydrogenase C-terminal" evidence="10">
    <location>
        <begin position="207"/>
        <end position="445"/>
    </location>
</feature>
<feature type="binding site" evidence="7">
    <location>
        <position position="169"/>
    </location>
    <ligand>
        <name>substrate</name>
    </ligand>
</feature>
<dbReference type="eggNOG" id="COG0334">
    <property type="taxonomic scope" value="Bacteria"/>
</dbReference>
<evidence type="ECO:0000313" key="11">
    <source>
        <dbReference type="EMBL" id="ADI00381.1"/>
    </source>
</evidence>
<sequence>MKKITRTYLNHLYERFDARFDGQEEFIQAVHSFLESVAPVLDRHPHWRDANLTEALLYPERLISFKVKWLDDKGTLRINQGYRIQFNGELGPYKGGLRFDPSVTPSVISFLGFEQTFKNALTGLPIGSGKGGADFDPSEASEDEIRRFSEAFISELAHHIGEDRDVPAGDVGVGSREISYFARRYEDIHATSSPGTFTGKPPGRNGLKGREEATGYGLIYFVEEMLRHQETGLEGKRIAVSGAGNVSLHAMQKAKDKGGIIVACSDSSGMITNNDGLDIEAVRKTKEKGGSLKDLADGTKTITYQSDSGAIWQVKADIALPCAMENELKEDDAKTLITNGISLVAEGANMPCTPDAIMAFLQNDVLFGPGKASNAGGVVASVFEMAQAKEQIPWTFEKTDEHLERQMTEIYRRCQDAANTYGDGKNLDQGANIAGFLRILEASADS</sequence>
<evidence type="ECO:0000256" key="6">
    <source>
        <dbReference type="PIRSR" id="PIRSR000185-1"/>
    </source>
</evidence>
<dbReference type="GO" id="GO:0000166">
    <property type="term" value="F:nucleotide binding"/>
    <property type="evidence" value="ECO:0007669"/>
    <property type="project" value="UniProtKB-KW"/>
</dbReference>
<dbReference type="Pfam" id="PF00208">
    <property type="entry name" value="ELFV_dehydrog"/>
    <property type="match status" value="1"/>
</dbReference>
<evidence type="ECO:0000259" key="10">
    <source>
        <dbReference type="SMART" id="SM00839"/>
    </source>
</evidence>
<dbReference type="AlphaFoldDB" id="D6XZ96"/>
<feature type="binding site" evidence="7">
    <location>
        <position position="381"/>
    </location>
    <ligand>
        <name>substrate</name>
    </ligand>
</feature>
<feature type="binding site" evidence="7">
    <location>
        <position position="118"/>
    </location>
    <ligand>
        <name>substrate</name>
    </ligand>
</feature>
<dbReference type="NCBIfam" id="NF006929">
    <property type="entry name" value="PRK09414.1"/>
    <property type="match status" value="1"/>
</dbReference>
<dbReference type="InterPro" id="IPR036291">
    <property type="entry name" value="NAD(P)-bd_dom_sf"/>
</dbReference>
<name>D6XZ96_BACIE</name>
<dbReference type="SMART" id="SM00839">
    <property type="entry name" value="ELFV_dehydrog"/>
    <property type="match status" value="1"/>
</dbReference>
<keyword evidence="12" id="KW-1185">Reference proteome</keyword>
<reference evidence="11" key="1">
    <citation type="submission" date="2009-10" db="EMBL/GenBank/DDBJ databases">
        <title>Complete sequence of Bacillus selenitireducens MLS10.</title>
        <authorList>
            <consortium name="US DOE Joint Genome Institute"/>
            <person name="Lucas S."/>
            <person name="Copeland A."/>
            <person name="Lapidus A."/>
            <person name="Glavina del Rio T."/>
            <person name="Dalin E."/>
            <person name="Tice H."/>
            <person name="Bruce D."/>
            <person name="Goodwin L."/>
            <person name="Pitluck S."/>
            <person name="Sims D."/>
            <person name="Brettin T."/>
            <person name="Detter J.C."/>
            <person name="Han C."/>
            <person name="Larimer F."/>
            <person name="Land M."/>
            <person name="Hauser L."/>
            <person name="Kyrpides N."/>
            <person name="Ovchinnikova G."/>
            <person name="Stolz J."/>
        </authorList>
    </citation>
    <scope>NUCLEOTIDE SEQUENCE [LARGE SCALE GENOMIC DNA]</scope>
    <source>
        <strain evidence="11">MLS10</strain>
    </source>
</reference>
<keyword evidence="7" id="KW-0520">NAD</keyword>
<dbReference type="InterPro" id="IPR006095">
    <property type="entry name" value="Glu/Leu/Phe/Val/Trp_DH"/>
</dbReference>
<evidence type="ECO:0000256" key="9">
    <source>
        <dbReference type="RuleBase" id="RU004417"/>
    </source>
</evidence>
<dbReference type="Gene3D" id="3.40.50.10860">
    <property type="entry name" value="Leucine Dehydrogenase, chain A, domain 1"/>
    <property type="match status" value="1"/>
</dbReference>
<dbReference type="PIRSF" id="PIRSF000185">
    <property type="entry name" value="Glu_DH"/>
    <property type="match status" value="1"/>
</dbReference>